<name>A0AAV2DVV7_9ROSI</name>
<dbReference type="PANTHER" id="PTHR35218">
    <property type="entry name" value="RNASE H DOMAIN-CONTAINING PROTEIN"/>
    <property type="match status" value="1"/>
</dbReference>
<reference evidence="1 2" key="1">
    <citation type="submission" date="2024-04" db="EMBL/GenBank/DDBJ databases">
        <authorList>
            <person name="Fracassetti M."/>
        </authorList>
    </citation>
    <scope>NUCLEOTIDE SEQUENCE [LARGE SCALE GENOMIC DNA]</scope>
</reference>
<dbReference type="PANTHER" id="PTHR35218:SF9">
    <property type="entry name" value="ENDONUCLEASE_EXONUCLEASE_PHOSPHATASE DOMAIN-CONTAINING PROTEIN"/>
    <property type="match status" value="1"/>
</dbReference>
<organism evidence="1 2">
    <name type="scientific">Linum trigynum</name>
    <dbReference type="NCBI Taxonomy" id="586398"/>
    <lineage>
        <taxon>Eukaryota</taxon>
        <taxon>Viridiplantae</taxon>
        <taxon>Streptophyta</taxon>
        <taxon>Embryophyta</taxon>
        <taxon>Tracheophyta</taxon>
        <taxon>Spermatophyta</taxon>
        <taxon>Magnoliopsida</taxon>
        <taxon>eudicotyledons</taxon>
        <taxon>Gunneridae</taxon>
        <taxon>Pentapetalae</taxon>
        <taxon>rosids</taxon>
        <taxon>fabids</taxon>
        <taxon>Malpighiales</taxon>
        <taxon>Linaceae</taxon>
        <taxon>Linum</taxon>
    </lineage>
</organism>
<dbReference type="EMBL" id="OZ034816">
    <property type="protein sequence ID" value="CAL1377657.1"/>
    <property type="molecule type" value="Genomic_DNA"/>
</dbReference>
<dbReference type="Proteomes" id="UP001497516">
    <property type="component" value="Chromosome 3"/>
</dbReference>
<protein>
    <recommendedName>
        <fullName evidence="3">Endonuclease/exonuclease/phosphatase domain-containing protein</fullName>
    </recommendedName>
</protein>
<evidence type="ECO:0000313" key="2">
    <source>
        <dbReference type="Proteomes" id="UP001497516"/>
    </source>
</evidence>
<gene>
    <name evidence="1" type="ORF">LTRI10_LOCUS19290</name>
</gene>
<proteinExistence type="predicted"/>
<dbReference type="Gene3D" id="3.60.10.10">
    <property type="entry name" value="Endonuclease/exonuclease/phosphatase"/>
    <property type="match status" value="1"/>
</dbReference>
<dbReference type="AlphaFoldDB" id="A0AAV2DVV7"/>
<evidence type="ECO:0000313" key="1">
    <source>
        <dbReference type="EMBL" id="CAL1377657.1"/>
    </source>
</evidence>
<dbReference type="SUPFAM" id="SSF56219">
    <property type="entry name" value="DNase I-like"/>
    <property type="match status" value="1"/>
</dbReference>
<dbReference type="InterPro" id="IPR036691">
    <property type="entry name" value="Endo/exonu/phosph_ase_sf"/>
</dbReference>
<sequence length="133" mass="14909">MGFDGVLVVDAVGFPRGIWLLWDSSIVHIVEAGRSSQFLLVRGKIGATEWYFTTVYGSPTLVQHGALWDSLRDIATNMSNPWLLCGDFNSLLHASEKFGAVDFDASCVREFQDCLLDTRLIDLQFTGPLFTWF</sequence>
<accession>A0AAV2DVV7</accession>
<evidence type="ECO:0008006" key="3">
    <source>
        <dbReference type="Google" id="ProtNLM"/>
    </source>
</evidence>
<keyword evidence="2" id="KW-1185">Reference proteome</keyword>